<dbReference type="PANTHER" id="PTHR10803">
    <property type="entry name" value="ARSENICAL PUMP-DRIVING ATPASE ARSENITE-TRANSLOCATING ATPASE"/>
    <property type="match status" value="1"/>
</dbReference>
<keyword evidence="9" id="KW-0175">Coiled coil</keyword>
<comment type="caution">
    <text evidence="8">Lacks conserved residue(s) required for the propagation of feature annotation.</text>
</comment>
<dbReference type="GO" id="GO:0016887">
    <property type="term" value="F:ATP hydrolysis activity"/>
    <property type="evidence" value="ECO:0007669"/>
    <property type="project" value="InterPro"/>
</dbReference>
<protein>
    <recommendedName>
        <fullName evidence="10">ArsA/GET3 Anion-transporting ATPase-like domain-containing protein</fullName>
    </recommendedName>
</protein>
<gene>
    <name evidence="11" type="ORF">WJX74_009283</name>
</gene>
<feature type="binding site" evidence="8">
    <location>
        <position position="255"/>
    </location>
    <ligand>
        <name>ATP</name>
        <dbReference type="ChEBI" id="CHEBI:30616"/>
    </ligand>
</feature>
<feature type="domain" description="ArsA/GET3 Anion-transporting ATPase-like" evidence="10">
    <location>
        <begin position="21"/>
        <end position="316"/>
    </location>
</feature>
<comment type="subcellular location">
    <subcellularLocation>
        <location evidence="8">Cytoplasm</location>
    </subcellularLocation>
    <subcellularLocation>
        <location evidence="8">Endoplasmic reticulum</location>
    </subcellularLocation>
</comment>
<feature type="binding site" evidence="8">
    <location>
        <begin position="28"/>
        <end position="35"/>
    </location>
    <ligand>
        <name>ATP</name>
        <dbReference type="ChEBI" id="CHEBI:30616"/>
    </ligand>
</feature>
<dbReference type="SUPFAM" id="SSF52540">
    <property type="entry name" value="P-loop containing nucleoside triphosphate hydrolases"/>
    <property type="match status" value="1"/>
</dbReference>
<dbReference type="CDD" id="cd02035">
    <property type="entry name" value="ArsA"/>
    <property type="match status" value="1"/>
</dbReference>
<dbReference type="InterPro" id="IPR027417">
    <property type="entry name" value="P-loop_NTPase"/>
</dbReference>
<dbReference type="Gene3D" id="3.40.50.300">
    <property type="entry name" value="P-loop containing nucleotide triphosphate hydrolases"/>
    <property type="match status" value="1"/>
</dbReference>
<dbReference type="GO" id="GO:0043529">
    <property type="term" value="C:GET complex"/>
    <property type="evidence" value="ECO:0007669"/>
    <property type="project" value="TreeGrafter"/>
</dbReference>
<keyword evidence="6 8" id="KW-0256">Endoplasmic reticulum</keyword>
<evidence type="ECO:0000313" key="12">
    <source>
        <dbReference type="Proteomes" id="UP001438707"/>
    </source>
</evidence>
<dbReference type="Proteomes" id="UP001438707">
    <property type="component" value="Unassembled WGS sequence"/>
</dbReference>
<dbReference type="EMBL" id="JALJOS010000037">
    <property type="protein sequence ID" value="KAK9821538.1"/>
    <property type="molecule type" value="Genomic_DNA"/>
</dbReference>
<dbReference type="GO" id="GO:0071816">
    <property type="term" value="P:tail-anchored membrane protein insertion into ER membrane"/>
    <property type="evidence" value="ECO:0007669"/>
    <property type="project" value="TreeGrafter"/>
</dbReference>
<keyword evidence="2 8" id="KW-0813">Transport</keyword>
<evidence type="ECO:0000256" key="5">
    <source>
        <dbReference type="ARBA" id="ARBA00022801"/>
    </source>
</evidence>
<evidence type="ECO:0000256" key="1">
    <source>
        <dbReference type="ARBA" id="ARBA00011040"/>
    </source>
</evidence>
<evidence type="ECO:0000256" key="3">
    <source>
        <dbReference type="ARBA" id="ARBA00022490"/>
    </source>
</evidence>
<dbReference type="AlphaFoldDB" id="A0AAW1QJE4"/>
<evidence type="ECO:0000256" key="9">
    <source>
        <dbReference type="SAM" id="Coils"/>
    </source>
</evidence>
<evidence type="ECO:0000313" key="11">
    <source>
        <dbReference type="EMBL" id="KAK9821538.1"/>
    </source>
</evidence>
<evidence type="ECO:0000256" key="4">
    <source>
        <dbReference type="ARBA" id="ARBA00022741"/>
    </source>
</evidence>
<keyword evidence="7 8" id="KW-0067">ATP-binding</keyword>
<keyword evidence="3 8" id="KW-0963">Cytoplasm</keyword>
<comment type="caution">
    <text evidence="11">The sequence shown here is derived from an EMBL/GenBank/DDBJ whole genome shotgun (WGS) entry which is preliminary data.</text>
</comment>
<feature type="binding site" evidence="8">
    <location>
        <position position="228"/>
    </location>
    <ligand>
        <name>ATP</name>
        <dbReference type="ChEBI" id="CHEBI:30616"/>
    </ligand>
</feature>
<keyword evidence="4 8" id="KW-0547">Nucleotide-binding</keyword>
<organism evidence="11 12">
    <name type="scientific">Apatococcus lobatus</name>
    <dbReference type="NCBI Taxonomy" id="904363"/>
    <lineage>
        <taxon>Eukaryota</taxon>
        <taxon>Viridiplantae</taxon>
        <taxon>Chlorophyta</taxon>
        <taxon>core chlorophytes</taxon>
        <taxon>Trebouxiophyceae</taxon>
        <taxon>Chlorellales</taxon>
        <taxon>Chlorellaceae</taxon>
        <taxon>Apatococcus</taxon>
    </lineage>
</organism>
<comment type="function">
    <text evidence="8">ATPase required for the post-translational delivery of tail-anchored (TA) proteins to the endoplasmic reticulum. Recognizes and selectively binds the transmembrane domain of TA proteins in the cytosol. This complex then targets to the endoplasmic reticulum by membrane-bound receptors, where the tail-anchored protein is released for insertion. This process is regulated by ATP binding and hydrolysis. ATP binding drives the homodimer towards the closed dimer state, facilitating recognition of newly synthesized TA membrane proteins. ATP hydrolysis is required for insertion. Subsequently, the homodimer reverts towards the open dimer state, lowering its affinity for the membrane-bound receptor, and returning it to the cytosol to initiate a new round of targeting.</text>
</comment>
<dbReference type="HAMAP" id="MF_03112">
    <property type="entry name" value="Asna1_Get3"/>
    <property type="match status" value="1"/>
</dbReference>
<evidence type="ECO:0000259" key="10">
    <source>
        <dbReference type="Pfam" id="PF02374"/>
    </source>
</evidence>
<dbReference type="NCBIfam" id="TIGR00345">
    <property type="entry name" value="GET3_arsA_TRC40"/>
    <property type="match status" value="1"/>
</dbReference>
<accession>A0AAW1QJE4</accession>
<feature type="active site" evidence="8">
    <location>
        <position position="57"/>
    </location>
</feature>
<evidence type="ECO:0000256" key="8">
    <source>
        <dbReference type="HAMAP-Rule" id="MF_03112"/>
    </source>
</evidence>
<dbReference type="InterPro" id="IPR025723">
    <property type="entry name" value="ArsA/GET3_ATPase-like"/>
</dbReference>
<evidence type="ECO:0000256" key="6">
    <source>
        <dbReference type="ARBA" id="ARBA00022824"/>
    </source>
</evidence>
<keyword evidence="12" id="KW-1185">Reference proteome</keyword>
<dbReference type="FunFam" id="3.40.50.300:FF:000235">
    <property type="entry name" value="ATPase ASNA1"/>
    <property type="match status" value="1"/>
</dbReference>
<dbReference type="InterPro" id="IPR027542">
    <property type="entry name" value="ATPase_ArsA/GET3_euk"/>
</dbReference>
<comment type="subunit">
    <text evidence="8">Homodimer.</text>
</comment>
<keyword evidence="5 8" id="KW-0378">Hydrolase</keyword>
<sequence>MAEETPPDPTLSHLLDHSTLKWIFVGGKGGVGKTTTSSSLAVQLAAKRRSVLIISTDPAHNLSDAFRQKFTRHPTPVEGVDNLFAMEIDPTPEQTDLAELDSGPNFLSDLTSSIPGIDEAMSFAEVMRQVQSFDYECIVFDTAPTGHTLRLLQFPATLQKGLSKLMSLRGAFGGMLGQLTSMLGLTEDGNTTEGLLNKLDSLKNVVDEIGRQFRDPELTTFVCVCIPEFLSLYETERLVQELAKFEMDCSSIVINQIIFPEMTGSSRLLEARVRMQQRYLAQFDDLYEDFHLVKLPLLEEEVRGTDALLSFSKSLMRKYSAAASADLAQSSEDDLRQELQRLRQRCLELERQLASHK</sequence>
<feature type="coiled-coil region" evidence="9">
    <location>
        <begin position="325"/>
        <end position="352"/>
    </location>
</feature>
<reference evidence="11 12" key="1">
    <citation type="journal article" date="2024" name="Nat. Commun.">
        <title>Phylogenomics reveals the evolutionary origins of lichenization in chlorophyte algae.</title>
        <authorList>
            <person name="Puginier C."/>
            <person name="Libourel C."/>
            <person name="Otte J."/>
            <person name="Skaloud P."/>
            <person name="Haon M."/>
            <person name="Grisel S."/>
            <person name="Petersen M."/>
            <person name="Berrin J.G."/>
            <person name="Delaux P.M."/>
            <person name="Dal Grande F."/>
            <person name="Keller J."/>
        </authorList>
    </citation>
    <scope>NUCLEOTIDE SEQUENCE [LARGE SCALE GENOMIC DNA]</scope>
    <source>
        <strain evidence="11 12">SAG 2145</strain>
    </source>
</reference>
<evidence type="ECO:0000256" key="2">
    <source>
        <dbReference type="ARBA" id="ARBA00022448"/>
    </source>
</evidence>
<proteinExistence type="inferred from homology"/>
<dbReference type="Pfam" id="PF02374">
    <property type="entry name" value="ArsA_ATPase"/>
    <property type="match status" value="1"/>
</dbReference>
<dbReference type="InterPro" id="IPR016300">
    <property type="entry name" value="ATPase_ArsA/GET3"/>
</dbReference>
<dbReference type="GO" id="GO:0005524">
    <property type="term" value="F:ATP binding"/>
    <property type="evidence" value="ECO:0007669"/>
    <property type="project" value="UniProtKB-UniRule"/>
</dbReference>
<evidence type="ECO:0000256" key="7">
    <source>
        <dbReference type="ARBA" id="ARBA00022840"/>
    </source>
</evidence>
<name>A0AAW1QJE4_9CHLO</name>
<comment type="similarity">
    <text evidence="1 8">Belongs to the arsA ATPase family.</text>
</comment>
<dbReference type="PANTHER" id="PTHR10803:SF3">
    <property type="entry name" value="ATPASE GET3"/>
    <property type="match status" value="1"/>
</dbReference>